<evidence type="ECO:0000313" key="3">
    <source>
        <dbReference type="Proteomes" id="UP000663823"/>
    </source>
</evidence>
<proteinExistence type="predicted"/>
<protein>
    <submittedName>
        <fullName evidence="2">Uncharacterized protein</fullName>
    </submittedName>
</protein>
<organism evidence="2 3">
    <name type="scientific">Rotaria sordida</name>
    <dbReference type="NCBI Taxonomy" id="392033"/>
    <lineage>
        <taxon>Eukaryota</taxon>
        <taxon>Metazoa</taxon>
        <taxon>Spiralia</taxon>
        <taxon>Gnathifera</taxon>
        <taxon>Rotifera</taxon>
        <taxon>Eurotatoria</taxon>
        <taxon>Bdelloidea</taxon>
        <taxon>Philodinida</taxon>
        <taxon>Philodinidae</taxon>
        <taxon>Rotaria</taxon>
    </lineage>
</organism>
<sequence length="146" mass="17294">MIFNIWKAQSNRTYLWQFIWKSIESVICIDCELVIITDGFDNESDKEFKGPTGFDALMSKLNTRNKPLPRVFVYCVSEDCENKIGNNYKELSLASGGFFCHRKNYDECSDILNRPHAIRLKLKRYFQNEYFKLLEKGEVRELTWIN</sequence>
<dbReference type="EMBL" id="CAJNOO010001780">
    <property type="protein sequence ID" value="CAF1197603.1"/>
    <property type="molecule type" value="Genomic_DNA"/>
</dbReference>
<dbReference type="OrthoDB" id="10620781at2759"/>
<comment type="caution">
    <text evidence="2">The sequence shown here is derived from an EMBL/GenBank/DDBJ whole genome shotgun (WGS) entry which is preliminary data.</text>
</comment>
<name>A0A819I4C3_9BILA</name>
<dbReference type="AlphaFoldDB" id="A0A819I4C3"/>
<accession>A0A819I4C3</accession>
<evidence type="ECO:0000313" key="2">
    <source>
        <dbReference type="EMBL" id="CAF3910686.1"/>
    </source>
</evidence>
<reference evidence="2" key="1">
    <citation type="submission" date="2021-02" db="EMBL/GenBank/DDBJ databases">
        <authorList>
            <person name="Nowell W R."/>
        </authorList>
    </citation>
    <scope>NUCLEOTIDE SEQUENCE</scope>
</reference>
<evidence type="ECO:0000313" key="1">
    <source>
        <dbReference type="EMBL" id="CAF1197603.1"/>
    </source>
</evidence>
<dbReference type="Proteomes" id="UP000663823">
    <property type="component" value="Unassembled WGS sequence"/>
</dbReference>
<gene>
    <name evidence="2" type="ORF">OTI717_LOCUS24282</name>
    <name evidence="1" type="ORF">RFH988_LOCUS24416</name>
</gene>
<dbReference type="Proteomes" id="UP000663882">
    <property type="component" value="Unassembled WGS sequence"/>
</dbReference>
<dbReference type="EMBL" id="CAJOAX010004543">
    <property type="protein sequence ID" value="CAF3910686.1"/>
    <property type="molecule type" value="Genomic_DNA"/>
</dbReference>